<organism evidence="2 3">
    <name type="scientific">Leptobacterium flavescens</name>
    <dbReference type="NCBI Taxonomy" id="472055"/>
    <lineage>
        <taxon>Bacteria</taxon>
        <taxon>Pseudomonadati</taxon>
        <taxon>Bacteroidota</taxon>
        <taxon>Flavobacteriia</taxon>
        <taxon>Flavobacteriales</taxon>
        <taxon>Flavobacteriaceae</taxon>
        <taxon>Leptobacterium</taxon>
    </lineage>
</organism>
<comment type="caution">
    <text evidence="2">The sequence shown here is derived from an EMBL/GenBank/DDBJ whole genome shotgun (WGS) entry which is preliminary data.</text>
</comment>
<evidence type="ECO:0000313" key="2">
    <source>
        <dbReference type="EMBL" id="NER12733.1"/>
    </source>
</evidence>
<evidence type="ECO:0000313" key="3">
    <source>
        <dbReference type="Proteomes" id="UP000468581"/>
    </source>
</evidence>
<dbReference type="AlphaFoldDB" id="A0A6P0UP92"/>
<feature type="transmembrane region" description="Helical" evidence="1">
    <location>
        <begin position="106"/>
        <end position="124"/>
    </location>
</feature>
<dbReference type="Proteomes" id="UP000468581">
    <property type="component" value="Unassembled WGS sequence"/>
</dbReference>
<proteinExistence type="predicted"/>
<keyword evidence="1" id="KW-1133">Transmembrane helix</keyword>
<sequence length="201" mass="23194">MKVFFKFISYLFHPLFLPLAGAVIYYTISPKFHPPEEWQSVILRVSILTLLIPIVFFYLLRNIGWVSSIYLKEVSERKIPLYIYIFLIFMVIYGVVSPIFALELYFYFVGILGSLIACLVLVFFRFKASMHMMGISGLTLFVIGLSFHYEVNITFALALLVFSIGLVASSRLYLKAHDNKELLLGFFIGAVPQFIVFNNWL</sequence>
<dbReference type="EMBL" id="JAABOO010000001">
    <property type="protein sequence ID" value="NER12733.1"/>
    <property type="molecule type" value="Genomic_DNA"/>
</dbReference>
<feature type="transmembrane region" description="Helical" evidence="1">
    <location>
        <begin position="40"/>
        <end position="60"/>
    </location>
</feature>
<name>A0A6P0UP92_9FLAO</name>
<feature type="transmembrane region" description="Helical" evidence="1">
    <location>
        <begin position="7"/>
        <end position="28"/>
    </location>
</feature>
<gene>
    <name evidence="2" type="ORF">GWK08_04720</name>
</gene>
<keyword evidence="3" id="KW-1185">Reference proteome</keyword>
<feature type="transmembrane region" description="Helical" evidence="1">
    <location>
        <begin position="181"/>
        <end position="200"/>
    </location>
</feature>
<feature type="transmembrane region" description="Helical" evidence="1">
    <location>
        <begin position="81"/>
        <end position="100"/>
    </location>
</feature>
<keyword evidence="1" id="KW-0472">Membrane</keyword>
<accession>A0A6P0UP92</accession>
<feature type="transmembrane region" description="Helical" evidence="1">
    <location>
        <begin position="155"/>
        <end position="174"/>
    </location>
</feature>
<dbReference type="RefSeq" id="WP_163605743.1">
    <property type="nucleotide sequence ID" value="NZ_JAABOO010000001.1"/>
</dbReference>
<protein>
    <submittedName>
        <fullName evidence="2">Uncharacterized protein</fullName>
    </submittedName>
</protein>
<evidence type="ECO:0000256" key="1">
    <source>
        <dbReference type="SAM" id="Phobius"/>
    </source>
</evidence>
<reference evidence="2 3" key="1">
    <citation type="submission" date="2020-01" db="EMBL/GenBank/DDBJ databases">
        <title>Leptobacterium flavescens.</title>
        <authorList>
            <person name="Wang G."/>
        </authorList>
    </citation>
    <scope>NUCLEOTIDE SEQUENCE [LARGE SCALE GENOMIC DNA]</scope>
    <source>
        <strain evidence="2 3">KCTC 22160</strain>
    </source>
</reference>
<keyword evidence="1" id="KW-0812">Transmembrane</keyword>